<evidence type="ECO:0000313" key="1">
    <source>
        <dbReference type="EMBL" id="PPD58363.1"/>
    </source>
</evidence>
<dbReference type="RefSeq" id="WP_102331776.1">
    <property type="nucleotide sequence ID" value="NZ_CP058566.2"/>
</dbReference>
<dbReference type="AlphaFoldDB" id="A0A2P5P7T0"/>
<protein>
    <submittedName>
        <fullName evidence="1">Uncharacterized protein</fullName>
    </submittedName>
</protein>
<keyword evidence="2" id="KW-1185">Reference proteome</keyword>
<evidence type="ECO:0000313" key="2">
    <source>
        <dbReference type="Proteomes" id="UP000235653"/>
    </source>
</evidence>
<organism evidence="1 2">
    <name type="scientific">Dehalogenimonas etheniformans</name>
    <dbReference type="NCBI Taxonomy" id="1536648"/>
    <lineage>
        <taxon>Bacteria</taxon>
        <taxon>Bacillati</taxon>
        <taxon>Chloroflexota</taxon>
        <taxon>Dehalococcoidia</taxon>
        <taxon>Dehalococcoidales</taxon>
        <taxon>Dehalococcoidaceae</taxon>
        <taxon>Dehalogenimonas</taxon>
    </lineage>
</organism>
<sequence length="103" mass="10855">MSFLPTTNIGKWSVWLIVAFFVLVIIGRALSAMEQGGQEIAVTSGLPVVASISAMAAGVASFVTGMIGLIKFRERALTVFLSVIASGVLILMTISMFIVGSFQ</sequence>
<dbReference type="EMBL" id="JQAN02000008">
    <property type="protein sequence ID" value="PPD58363.1"/>
    <property type="molecule type" value="Genomic_DNA"/>
</dbReference>
<proteinExistence type="predicted"/>
<reference evidence="1 2" key="1">
    <citation type="journal article" date="2017" name="ISME J.">
        <title>Grape pomace compost harbors organohalide-respiring Dehalogenimonas species with novel reductive dehalogenase genes.</title>
        <authorList>
            <person name="Yang Y."/>
            <person name="Higgins S.A."/>
            <person name="Yan J."/>
            <person name="Simsir B."/>
            <person name="Chourey K."/>
            <person name="Iyer R."/>
            <person name="Hettich R.L."/>
            <person name="Baldwin B."/>
            <person name="Ogles D.M."/>
            <person name="Loffler F.E."/>
        </authorList>
    </citation>
    <scope>NUCLEOTIDE SEQUENCE [LARGE SCALE GENOMIC DNA]</scope>
    <source>
        <strain evidence="1 2">GP</strain>
    </source>
</reference>
<dbReference type="OrthoDB" id="2168381at2"/>
<dbReference type="Proteomes" id="UP000235653">
    <property type="component" value="Unassembled WGS sequence"/>
</dbReference>
<name>A0A2P5P7T0_9CHLR</name>
<gene>
    <name evidence="1" type="ORF">JP09_004455</name>
</gene>
<comment type="caution">
    <text evidence="1">The sequence shown here is derived from an EMBL/GenBank/DDBJ whole genome shotgun (WGS) entry which is preliminary data.</text>
</comment>
<accession>A0A2P5P7T0</accession>